<evidence type="ECO:0000256" key="7">
    <source>
        <dbReference type="ARBA" id="ARBA00022840"/>
    </source>
</evidence>
<keyword evidence="6" id="KW-0418">Kinase</keyword>
<evidence type="ECO:0000313" key="12">
    <source>
        <dbReference type="Proteomes" id="UP000237000"/>
    </source>
</evidence>
<evidence type="ECO:0000259" key="10">
    <source>
        <dbReference type="Pfam" id="PF20981"/>
    </source>
</evidence>
<dbReference type="GO" id="GO:0005524">
    <property type="term" value="F:ATP binding"/>
    <property type="evidence" value="ECO:0007669"/>
    <property type="project" value="UniProtKB-KW"/>
</dbReference>
<feature type="domain" description="Pyridoxamine kinase/Phosphomethylpyrimidine kinase" evidence="9">
    <location>
        <begin position="188"/>
        <end position="293"/>
    </location>
</feature>
<dbReference type="AlphaFoldDB" id="A0A2P5E760"/>
<sequence length="795" mass="88909">MQRLYELILTHQSPNAAHDSRIRNSSKGTSVISGSNLYNISKHTFFLTLSSMWHHIQPISGLLRQPLRNLRLGIFPESHIFRFDLKLTSRSARSSGMAPPILSLALPSETGRVLSIQSHTVQGYVGNKSAVFPLQLLGYDVDPINSVQFSNHTGYPTFKGQVLNGKQLWEIIEGLEENNLLYYTHLLTGYIGSVSFLNTVLEVVNKLRSVNPKLMYVCDPVMGDEGKLYVPPELVSVYREKVVPVASMLTPNQFEAERLTGSRIESESDGREACNILHAAGPSKVVITSINIDGNLLLIGSHQKEKGQLPEQFKIVIPKIPAYFTGTGDLTTALLLGWSNVMPLNCSPDNAIFLYEAMQELKYPDNLEKAAELAVSSLQKLFVPAIGYYYCNSPTMDPDVALELVKHGATLLLLDVPQYTLVGIDTQVFTVGPAFKGIKMIPPGPHFVFYSSSSRDGKEFSPIIGFFAYVGPSEIIVRKWDQQEEWLVKVLEEEEERFCEAVRSLEFDRHLGPYNLSHYATWKRLSNYITKSAIERIEPIGGEITVANEPAMMKNTPKTSMERALDEQLKASKFSTSVEKAQLRGCYYTSIPRVIKQKGIQGQELTSMNLDKTQLLESLLIKEYGGSEDLLLGELQFAFIAFLMGQSLEAFLQWKSMVSLLLGCTEAPFHTRSQLFVKFIKVIYHQLKYGLQKDNADSSGVVAGASCLLDDSWFSADSFLHYLCKDFFSLVQEASVVNGDLLSGTRRLKEFLENSLGWRFQQNSAVDGIYFEEDDEFAPVVETIDDRPSTEAPAV</sequence>
<dbReference type="OrthoDB" id="201752at2759"/>
<dbReference type="InterPro" id="IPR033648">
    <property type="entry name" value="AAR2_C"/>
</dbReference>
<evidence type="ECO:0000256" key="3">
    <source>
        <dbReference type="ARBA" id="ARBA00012104"/>
    </source>
</evidence>
<reference evidence="12" key="1">
    <citation type="submission" date="2016-06" db="EMBL/GenBank/DDBJ databases">
        <title>Parallel loss of symbiosis genes in relatives of nitrogen-fixing non-legume Parasponia.</title>
        <authorList>
            <person name="Van Velzen R."/>
            <person name="Holmer R."/>
            <person name="Bu F."/>
            <person name="Rutten L."/>
            <person name="Van Zeijl A."/>
            <person name="Liu W."/>
            <person name="Santuari L."/>
            <person name="Cao Q."/>
            <person name="Sharma T."/>
            <person name="Shen D."/>
            <person name="Roswanjaya Y."/>
            <person name="Wardhani T."/>
            <person name="Kalhor M.S."/>
            <person name="Jansen J."/>
            <person name="Van den Hoogen J."/>
            <person name="Gungor B."/>
            <person name="Hartog M."/>
            <person name="Hontelez J."/>
            <person name="Verver J."/>
            <person name="Yang W.-C."/>
            <person name="Schijlen E."/>
            <person name="Repin R."/>
            <person name="Schilthuizen M."/>
            <person name="Schranz E."/>
            <person name="Heidstra R."/>
            <person name="Miyata K."/>
            <person name="Fedorova E."/>
            <person name="Kohlen W."/>
            <person name="Bisseling T."/>
            <person name="Smit S."/>
            <person name="Geurts R."/>
        </authorList>
    </citation>
    <scope>NUCLEOTIDE SEQUENCE [LARGE SCALE GENOMIC DNA]</scope>
    <source>
        <strain evidence="12">cv. RG33-2</strain>
    </source>
</reference>
<keyword evidence="12" id="KW-1185">Reference proteome</keyword>
<dbReference type="CDD" id="cd01173">
    <property type="entry name" value="pyridoxal_pyridoxamine_kinase"/>
    <property type="match status" value="1"/>
</dbReference>
<dbReference type="InterPro" id="IPR013749">
    <property type="entry name" value="PM/HMP-P_kinase-1"/>
</dbReference>
<comment type="similarity">
    <text evidence="2">Belongs to the pyridoxine kinase family.</text>
</comment>
<dbReference type="Pfam" id="PF05282">
    <property type="entry name" value="AAR2"/>
    <property type="match status" value="1"/>
</dbReference>
<dbReference type="PANTHER" id="PTHR12689">
    <property type="entry name" value="A1 CISTRON SPLICING FACTOR AAR2-RELATED"/>
    <property type="match status" value="1"/>
</dbReference>
<evidence type="ECO:0000256" key="4">
    <source>
        <dbReference type="ARBA" id="ARBA00022679"/>
    </source>
</evidence>
<dbReference type="GO" id="GO:0009443">
    <property type="term" value="P:pyridoxal 5'-phosphate salvage"/>
    <property type="evidence" value="ECO:0007669"/>
    <property type="project" value="InterPro"/>
</dbReference>
<dbReference type="CDD" id="cd13778">
    <property type="entry name" value="Aar2_C"/>
    <property type="match status" value="1"/>
</dbReference>
<dbReference type="InterPro" id="IPR007946">
    <property type="entry name" value="AAR2"/>
</dbReference>
<dbReference type="Gene3D" id="3.40.1190.20">
    <property type="match status" value="1"/>
</dbReference>
<dbReference type="STRING" id="63057.A0A2P5E760"/>
<accession>A0A2P5E760</accession>
<feature type="domain" description="AAR2 C-terminal" evidence="8">
    <location>
        <begin position="588"/>
        <end position="761"/>
    </location>
</feature>
<dbReference type="InterPro" id="IPR029056">
    <property type="entry name" value="Ribokinase-like"/>
</dbReference>
<comment type="similarity">
    <text evidence="1">Belongs to the AAR2 family.</text>
</comment>
<evidence type="ECO:0000259" key="9">
    <source>
        <dbReference type="Pfam" id="PF08543"/>
    </source>
</evidence>
<dbReference type="SUPFAM" id="SSF53613">
    <property type="entry name" value="Ribokinase-like"/>
    <property type="match status" value="1"/>
</dbReference>
<dbReference type="Pfam" id="PF08543">
    <property type="entry name" value="Phos_pyr_kin"/>
    <property type="match status" value="1"/>
</dbReference>
<keyword evidence="4" id="KW-0808">Transferase</keyword>
<dbReference type="EMBL" id="JXTC01000218">
    <property type="protein sequence ID" value="PON81382.1"/>
    <property type="molecule type" value="Genomic_DNA"/>
</dbReference>
<dbReference type="Pfam" id="PF20981">
    <property type="entry name" value="AAR2_1st"/>
    <property type="match status" value="1"/>
</dbReference>
<evidence type="ECO:0000259" key="8">
    <source>
        <dbReference type="Pfam" id="PF05282"/>
    </source>
</evidence>
<gene>
    <name evidence="11" type="ORF">TorRG33x02_228070</name>
</gene>
<dbReference type="InterPro" id="IPR004625">
    <property type="entry name" value="PyrdxlKinase"/>
</dbReference>
<name>A0A2P5E760_TREOI</name>
<dbReference type="Gene3D" id="1.25.40.550">
    <property type="entry name" value="Aar2, C-terminal domain-like"/>
    <property type="match status" value="1"/>
</dbReference>
<evidence type="ECO:0000256" key="5">
    <source>
        <dbReference type="ARBA" id="ARBA00022741"/>
    </source>
</evidence>
<dbReference type="Proteomes" id="UP000237000">
    <property type="component" value="Unassembled WGS sequence"/>
</dbReference>
<dbReference type="InterPro" id="IPR038516">
    <property type="entry name" value="AAR2_N_sf"/>
</dbReference>
<protein>
    <recommendedName>
        <fullName evidence="3">pyridoxal kinase</fullName>
        <ecNumber evidence="3">2.7.1.35</ecNumber>
    </recommendedName>
</protein>
<evidence type="ECO:0000256" key="2">
    <source>
        <dbReference type="ARBA" id="ARBA00008805"/>
    </source>
</evidence>
<dbReference type="FunFam" id="1.25.40.550:FF:000002">
    <property type="entry name" value="AAR2 protein family"/>
    <property type="match status" value="1"/>
</dbReference>
<dbReference type="Gene3D" id="2.60.34.20">
    <property type="match status" value="1"/>
</dbReference>
<dbReference type="GO" id="GO:0008478">
    <property type="term" value="F:pyridoxal kinase activity"/>
    <property type="evidence" value="ECO:0007669"/>
    <property type="project" value="UniProtKB-EC"/>
</dbReference>
<dbReference type="PANTHER" id="PTHR12689:SF4">
    <property type="entry name" value="PROTEIN AAR2 HOMOLOG"/>
    <property type="match status" value="1"/>
</dbReference>
<dbReference type="EC" id="2.7.1.35" evidence="3"/>
<dbReference type="InParanoid" id="A0A2P5E760"/>
<feature type="domain" description="AAR2 N-terminal" evidence="10">
    <location>
        <begin position="408"/>
        <end position="539"/>
    </location>
</feature>
<keyword evidence="7" id="KW-0067">ATP-binding</keyword>
<organism evidence="11 12">
    <name type="scientific">Trema orientale</name>
    <name type="common">Charcoal tree</name>
    <name type="synonym">Celtis orientalis</name>
    <dbReference type="NCBI Taxonomy" id="63057"/>
    <lineage>
        <taxon>Eukaryota</taxon>
        <taxon>Viridiplantae</taxon>
        <taxon>Streptophyta</taxon>
        <taxon>Embryophyta</taxon>
        <taxon>Tracheophyta</taxon>
        <taxon>Spermatophyta</taxon>
        <taxon>Magnoliopsida</taxon>
        <taxon>eudicotyledons</taxon>
        <taxon>Gunneridae</taxon>
        <taxon>Pentapetalae</taxon>
        <taxon>rosids</taxon>
        <taxon>fabids</taxon>
        <taxon>Rosales</taxon>
        <taxon>Cannabaceae</taxon>
        <taxon>Trema</taxon>
    </lineage>
</organism>
<dbReference type="InterPro" id="IPR033647">
    <property type="entry name" value="Aar2_N"/>
</dbReference>
<keyword evidence="5" id="KW-0547">Nucleotide-binding</keyword>
<evidence type="ECO:0000313" key="11">
    <source>
        <dbReference type="EMBL" id="PON81382.1"/>
    </source>
</evidence>
<comment type="caution">
    <text evidence="11">The sequence shown here is derived from an EMBL/GenBank/DDBJ whole genome shotgun (WGS) entry which is preliminary data.</text>
</comment>
<dbReference type="CDD" id="cd13777">
    <property type="entry name" value="Aar2_N"/>
    <property type="match status" value="1"/>
</dbReference>
<evidence type="ECO:0000256" key="1">
    <source>
        <dbReference type="ARBA" id="ARBA00006281"/>
    </source>
</evidence>
<dbReference type="FunFam" id="2.60.34.20:FF:000001">
    <property type="entry name" value="protein AAR2 homolog"/>
    <property type="match status" value="1"/>
</dbReference>
<proteinExistence type="inferred from homology"/>
<dbReference type="NCBIfam" id="TIGR00687">
    <property type="entry name" value="pyridox_kin"/>
    <property type="match status" value="1"/>
</dbReference>
<evidence type="ECO:0000256" key="6">
    <source>
        <dbReference type="ARBA" id="ARBA00022777"/>
    </source>
</evidence>
<dbReference type="InterPro" id="IPR038514">
    <property type="entry name" value="AAR2_C_sf"/>
</dbReference>
<dbReference type="GO" id="GO:0000244">
    <property type="term" value="P:spliceosomal tri-snRNP complex assembly"/>
    <property type="evidence" value="ECO:0007669"/>
    <property type="project" value="TreeGrafter"/>
</dbReference>